<proteinExistence type="predicted"/>
<dbReference type="PRINTS" id="PR00171">
    <property type="entry name" value="SUGRTRNSPORT"/>
</dbReference>
<dbReference type="PANTHER" id="PTHR48021:SF32">
    <property type="entry name" value="FACILITATED TREHALOSE TRANSPORTER TRET1-2 HOMOLOG-LIKE PROTEIN"/>
    <property type="match status" value="1"/>
</dbReference>
<dbReference type="InterPro" id="IPR020846">
    <property type="entry name" value="MFS_dom"/>
</dbReference>
<feature type="domain" description="Major facilitator superfamily (MFS) profile" evidence="7">
    <location>
        <begin position="38"/>
        <end position="508"/>
    </location>
</feature>
<dbReference type="PROSITE" id="PS00216">
    <property type="entry name" value="SUGAR_TRANSPORT_1"/>
    <property type="match status" value="1"/>
</dbReference>
<accession>A0ABD1ER18</accession>
<evidence type="ECO:0000256" key="4">
    <source>
        <dbReference type="ARBA" id="ARBA00023136"/>
    </source>
</evidence>
<feature type="transmembrane region" description="Helical" evidence="6">
    <location>
        <begin position="418"/>
        <end position="442"/>
    </location>
</feature>
<evidence type="ECO:0000313" key="9">
    <source>
        <dbReference type="Proteomes" id="UP001566132"/>
    </source>
</evidence>
<comment type="caution">
    <text evidence="8">The sequence shown here is derived from an EMBL/GenBank/DDBJ whole genome shotgun (WGS) entry which is preliminary data.</text>
</comment>
<protein>
    <recommendedName>
        <fullName evidence="7">Major facilitator superfamily (MFS) profile domain-containing protein</fullName>
    </recommendedName>
</protein>
<dbReference type="EMBL" id="JBDJPC010000005">
    <property type="protein sequence ID" value="KAL1501226.1"/>
    <property type="molecule type" value="Genomic_DNA"/>
</dbReference>
<feature type="transmembrane region" description="Helical" evidence="6">
    <location>
        <begin position="331"/>
        <end position="348"/>
    </location>
</feature>
<dbReference type="Gene3D" id="1.20.1250.20">
    <property type="entry name" value="MFS general substrate transporter like domains"/>
    <property type="match status" value="1"/>
</dbReference>
<name>A0ABD1ER18_HYPHA</name>
<dbReference type="AlphaFoldDB" id="A0ABD1ER18"/>
<keyword evidence="3 6" id="KW-1133">Transmembrane helix</keyword>
<feature type="transmembrane region" description="Helical" evidence="6">
    <location>
        <begin position="79"/>
        <end position="99"/>
    </location>
</feature>
<dbReference type="InterPro" id="IPR005828">
    <property type="entry name" value="MFS_sugar_transport-like"/>
</dbReference>
<dbReference type="FunFam" id="1.20.1250.20:FF:000249">
    <property type="entry name" value="facilitated trehalose transporter Tret1"/>
    <property type="match status" value="1"/>
</dbReference>
<organism evidence="8 9">
    <name type="scientific">Hypothenemus hampei</name>
    <name type="common">Coffee berry borer</name>
    <dbReference type="NCBI Taxonomy" id="57062"/>
    <lineage>
        <taxon>Eukaryota</taxon>
        <taxon>Metazoa</taxon>
        <taxon>Ecdysozoa</taxon>
        <taxon>Arthropoda</taxon>
        <taxon>Hexapoda</taxon>
        <taxon>Insecta</taxon>
        <taxon>Pterygota</taxon>
        <taxon>Neoptera</taxon>
        <taxon>Endopterygota</taxon>
        <taxon>Coleoptera</taxon>
        <taxon>Polyphaga</taxon>
        <taxon>Cucujiformia</taxon>
        <taxon>Curculionidae</taxon>
        <taxon>Scolytinae</taxon>
        <taxon>Hypothenemus</taxon>
    </lineage>
</organism>
<sequence>MDEEEKCQVAIVEGNEKLCENNEETTLKWKDFLIQIVICFVVSFLVIQPGINMSFSAVLLPQLNQSESKIIINKHQASWIASIVNISLPLGSLCVGPLMDKVGRKKTCIIAAFPFLLSWALHSAANNVWFIFIARIIAGFGGGLTTVSLVYVSEISHPKYRPMLLSLNSVFVTFGILLTCALGYWFDWRILSKIFFCLVLCTLLLFVWIPESPYWLVVFKNDVMGSARALKRIYRDDSLAEQAYKRVLKSRRALSKSNLPEGDVTEKSQLIELKTGWNLYKEPMVWKPFLILLIIFVFQQLSGAYVIIFYAVEIFREITGRYESMDGFGELVVLGSIRFVVSIISALLSRKVGRRKLMFVSCLGMIITSISCGLLMYIIRTHFEVSTNLSTLPPVANVTAANSTNEGRDMGGFNYSNAAIFLILGYVCFSSFGILVIPWTLIGELLPVKVRAKLGGVLVSAAYLLMFAVVKIFPFVLESVPLHHLFVIVGLINTIALAFLYVWLPETLGKTFEEIALKFEEIRDVHAK</sequence>
<feature type="transmembrane region" description="Helical" evidence="6">
    <location>
        <begin position="32"/>
        <end position="59"/>
    </location>
</feature>
<feature type="transmembrane region" description="Helical" evidence="6">
    <location>
        <begin position="454"/>
        <end position="476"/>
    </location>
</feature>
<keyword evidence="4 6" id="KW-0472">Membrane</keyword>
<evidence type="ECO:0000256" key="1">
    <source>
        <dbReference type="ARBA" id="ARBA00004141"/>
    </source>
</evidence>
<feature type="transmembrane region" description="Helical" evidence="6">
    <location>
        <begin position="190"/>
        <end position="209"/>
    </location>
</feature>
<dbReference type="PROSITE" id="PS50850">
    <property type="entry name" value="MFS"/>
    <property type="match status" value="1"/>
</dbReference>
<dbReference type="PANTHER" id="PTHR48021">
    <property type="match status" value="1"/>
</dbReference>
<dbReference type="GO" id="GO:0016020">
    <property type="term" value="C:membrane"/>
    <property type="evidence" value="ECO:0007669"/>
    <property type="project" value="UniProtKB-SubCell"/>
</dbReference>
<gene>
    <name evidence="8" type="ORF">ABEB36_006593</name>
</gene>
<feature type="transmembrane region" description="Helical" evidence="6">
    <location>
        <begin position="289"/>
        <end position="311"/>
    </location>
</feature>
<dbReference type="InterPro" id="IPR005829">
    <property type="entry name" value="Sugar_transporter_CS"/>
</dbReference>
<dbReference type="InterPro" id="IPR003663">
    <property type="entry name" value="Sugar/inositol_transpt"/>
</dbReference>
<dbReference type="InterPro" id="IPR036259">
    <property type="entry name" value="MFS_trans_sf"/>
</dbReference>
<keyword evidence="5" id="KW-0325">Glycoprotein</keyword>
<evidence type="ECO:0000256" key="6">
    <source>
        <dbReference type="SAM" id="Phobius"/>
    </source>
</evidence>
<feature type="transmembrane region" description="Helical" evidence="6">
    <location>
        <begin position="482"/>
        <end position="504"/>
    </location>
</feature>
<keyword evidence="9" id="KW-1185">Reference proteome</keyword>
<keyword evidence="2 6" id="KW-0812">Transmembrane</keyword>
<feature type="transmembrane region" description="Helical" evidence="6">
    <location>
        <begin position="106"/>
        <end position="122"/>
    </location>
</feature>
<comment type="subcellular location">
    <subcellularLocation>
        <location evidence="1">Membrane</location>
        <topology evidence="1">Multi-pass membrane protein</topology>
    </subcellularLocation>
</comment>
<evidence type="ECO:0000256" key="2">
    <source>
        <dbReference type="ARBA" id="ARBA00022692"/>
    </source>
</evidence>
<evidence type="ECO:0000256" key="3">
    <source>
        <dbReference type="ARBA" id="ARBA00022989"/>
    </source>
</evidence>
<dbReference type="Proteomes" id="UP001566132">
    <property type="component" value="Unassembled WGS sequence"/>
</dbReference>
<feature type="transmembrane region" description="Helical" evidence="6">
    <location>
        <begin position="357"/>
        <end position="379"/>
    </location>
</feature>
<evidence type="ECO:0000313" key="8">
    <source>
        <dbReference type="EMBL" id="KAL1501226.1"/>
    </source>
</evidence>
<dbReference type="InterPro" id="IPR050549">
    <property type="entry name" value="MFS_Trehalose_Transporter"/>
</dbReference>
<feature type="transmembrane region" description="Helical" evidence="6">
    <location>
        <begin position="164"/>
        <end position="184"/>
    </location>
</feature>
<dbReference type="Pfam" id="PF00083">
    <property type="entry name" value="Sugar_tr"/>
    <property type="match status" value="1"/>
</dbReference>
<evidence type="ECO:0000259" key="7">
    <source>
        <dbReference type="PROSITE" id="PS50850"/>
    </source>
</evidence>
<evidence type="ECO:0000256" key="5">
    <source>
        <dbReference type="ARBA" id="ARBA00023180"/>
    </source>
</evidence>
<feature type="transmembrane region" description="Helical" evidence="6">
    <location>
        <begin position="128"/>
        <end position="152"/>
    </location>
</feature>
<reference evidence="8 9" key="1">
    <citation type="submission" date="2024-05" db="EMBL/GenBank/DDBJ databases">
        <title>Genetic variation in Jamaican populations of the coffee berry borer (Hypothenemus hampei).</title>
        <authorList>
            <person name="Errbii M."/>
            <person name="Myrie A."/>
        </authorList>
    </citation>
    <scope>NUCLEOTIDE SEQUENCE [LARGE SCALE GENOMIC DNA]</scope>
    <source>
        <strain evidence="8">JA-Hopewell-2020-01-JO</strain>
        <tissue evidence="8">Whole body</tissue>
    </source>
</reference>
<dbReference type="SUPFAM" id="SSF103473">
    <property type="entry name" value="MFS general substrate transporter"/>
    <property type="match status" value="1"/>
</dbReference>